<dbReference type="SUPFAM" id="SSF53474">
    <property type="entry name" value="alpha/beta-Hydrolases"/>
    <property type="match status" value="1"/>
</dbReference>
<keyword evidence="1 3" id="KW-0732">Signal</keyword>
<dbReference type="Pfam" id="PF02230">
    <property type="entry name" value="Abhydrolase_2"/>
    <property type="match status" value="1"/>
</dbReference>
<dbReference type="GO" id="GO:0016787">
    <property type="term" value="F:hydrolase activity"/>
    <property type="evidence" value="ECO:0007669"/>
    <property type="project" value="UniProtKB-KW"/>
</dbReference>
<dbReference type="PANTHER" id="PTHR43037">
    <property type="entry name" value="UNNAMED PRODUCT-RELATED"/>
    <property type="match status" value="1"/>
</dbReference>
<feature type="signal peptide" evidence="3">
    <location>
        <begin position="1"/>
        <end position="21"/>
    </location>
</feature>
<dbReference type="EMBL" id="PGTB01000004">
    <property type="protein sequence ID" value="PJE38181.1"/>
    <property type="molecule type" value="Genomic_DNA"/>
</dbReference>
<dbReference type="InterPro" id="IPR050955">
    <property type="entry name" value="Plant_Biomass_Hydrol_Est"/>
</dbReference>
<proteinExistence type="predicted"/>
<evidence type="ECO:0000256" key="2">
    <source>
        <dbReference type="ARBA" id="ARBA00022801"/>
    </source>
</evidence>
<evidence type="ECO:0000256" key="1">
    <source>
        <dbReference type="ARBA" id="ARBA00022729"/>
    </source>
</evidence>
<dbReference type="AlphaFoldDB" id="A0A2M8J5X0"/>
<dbReference type="InterPro" id="IPR029058">
    <property type="entry name" value="AB_hydrolase_fold"/>
</dbReference>
<gene>
    <name evidence="5" type="ORF">CVM52_03295</name>
</gene>
<dbReference type="PANTHER" id="PTHR43037:SF5">
    <property type="entry name" value="FERULOYL ESTERASE"/>
    <property type="match status" value="1"/>
</dbReference>
<reference evidence="5 6" key="1">
    <citation type="journal article" date="2018" name="Int. J. Syst. Evol. Microbiol.">
        <title>Pseudooceanicola lipolyticus sp. nov., a marine alphaproteobacterium, reclassification of Oceanicola flagellatus as Pseudooceanicola flagellatus comb. nov. and emended description of the genus Pseudooceanicola.</title>
        <authorList>
            <person name="Huang M.-M."/>
            <person name="Guo L.-L."/>
            <person name="Wu Y.-H."/>
            <person name="Lai Q.-L."/>
            <person name="Shao Z.-Z."/>
            <person name="Wang C.-S."/>
            <person name="Wu M."/>
            <person name="Xu X.-W."/>
        </authorList>
    </citation>
    <scope>NUCLEOTIDE SEQUENCE [LARGE SCALE GENOMIC DNA]</scope>
    <source>
        <strain evidence="5 6">157</strain>
    </source>
</reference>
<organism evidence="5 6">
    <name type="scientific">Pseudooceanicola lipolyticus</name>
    <dbReference type="NCBI Taxonomy" id="2029104"/>
    <lineage>
        <taxon>Bacteria</taxon>
        <taxon>Pseudomonadati</taxon>
        <taxon>Pseudomonadota</taxon>
        <taxon>Alphaproteobacteria</taxon>
        <taxon>Rhodobacterales</taxon>
        <taxon>Paracoccaceae</taxon>
        <taxon>Pseudooceanicola</taxon>
    </lineage>
</organism>
<dbReference type="Proteomes" id="UP000231553">
    <property type="component" value="Unassembled WGS sequence"/>
</dbReference>
<dbReference type="InterPro" id="IPR003140">
    <property type="entry name" value="PLipase/COase/thioEstase"/>
</dbReference>
<dbReference type="PROSITE" id="PS51257">
    <property type="entry name" value="PROKAR_LIPOPROTEIN"/>
    <property type="match status" value="1"/>
</dbReference>
<comment type="caution">
    <text evidence="5">The sequence shown here is derived from an EMBL/GenBank/DDBJ whole genome shotgun (WGS) entry which is preliminary data.</text>
</comment>
<protein>
    <submittedName>
        <fullName evidence="5">Polyhydroxybutyrate depolymerase</fullName>
    </submittedName>
</protein>
<evidence type="ECO:0000313" key="5">
    <source>
        <dbReference type="EMBL" id="PJE38181.1"/>
    </source>
</evidence>
<dbReference type="RefSeq" id="WP_100161174.1">
    <property type="nucleotide sequence ID" value="NZ_PGTB01000004.1"/>
</dbReference>
<dbReference type="OrthoDB" id="9805640at2"/>
<name>A0A2M8J5X0_9RHOB</name>
<feature type="domain" description="Phospholipase/carboxylesterase/thioesterase" evidence="4">
    <location>
        <begin position="118"/>
        <end position="193"/>
    </location>
</feature>
<evidence type="ECO:0000259" key="4">
    <source>
        <dbReference type="Pfam" id="PF02230"/>
    </source>
</evidence>
<dbReference type="Gene3D" id="3.40.50.1820">
    <property type="entry name" value="alpha/beta hydrolase"/>
    <property type="match status" value="1"/>
</dbReference>
<evidence type="ECO:0000256" key="3">
    <source>
        <dbReference type="SAM" id="SignalP"/>
    </source>
</evidence>
<feature type="chain" id="PRO_5014831633" evidence="3">
    <location>
        <begin position="22"/>
        <end position="276"/>
    </location>
</feature>
<keyword evidence="2" id="KW-0378">Hydrolase</keyword>
<keyword evidence="6" id="KW-1185">Reference proteome</keyword>
<accession>A0A2M8J5X0</accession>
<sequence>MLQLIRTCLLTLWAVGPVAVAACGGAQDPSRIATGAYHLVLPDGWQGGPAVIYLHGYGSSSAKVLGTTTLVEGFTGRGYAFIAPTALPWREGNPTDWAIRDGWVAYPRNDLQFLSDVLNDAVARVAVDPDRVLLTGFSRGGSMVWEAACLHPTLARGYAAVAGGFWLPETRDCIGPVDLLHIHGFSDQVVPLEGRTIDNPGLGRFTQADIWSGLQLWRRTNGCPSKPSGHDASGEIWRRWWSCDAGSVEVVLHPGGHGFPSQWANLVLDWFEGLER</sequence>
<evidence type="ECO:0000313" key="6">
    <source>
        <dbReference type="Proteomes" id="UP000231553"/>
    </source>
</evidence>